<name>W1NHD9_AMBTC</name>
<accession>W1NHD9</accession>
<reference evidence="3" key="1">
    <citation type="journal article" date="2013" name="Science">
        <title>The Amborella genome and the evolution of flowering plants.</title>
        <authorList>
            <consortium name="Amborella Genome Project"/>
        </authorList>
    </citation>
    <scope>NUCLEOTIDE SEQUENCE [LARGE SCALE GENOMIC DNA]</scope>
</reference>
<gene>
    <name evidence="2" type="ORF">AMTR_s00009p00264390</name>
</gene>
<dbReference type="Proteomes" id="UP000017836">
    <property type="component" value="Unassembled WGS sequence"/>
</dbReference>
<feature type="region of interest" description="Disordered" evidence="1">
    <location>
        <begin position="84"/>
        <end position="127"/>
    </location>
</feature>
<dbReference type="Gramene" id="ERM95182">
    <property type="protein sequence ID" value="ERM95182"/>
    <property type="gene ID" value="AMTR_s00009p00264390"/>
</dbReference>
<evidence type="ECO:0000256" key="1">
    <source>
        <dbReference type="SAM" id="MobiDB-lite"/>
    </source>
</evidence>
<evidence type="ECO:0000313" key="2">
    <source>
        <dbReference type="EMBL" id="ERM95182.1"/>
    </source>
</evidence>
<proteinExistence type="predicted"/>
<dbReference type="EMBL" id="KI397501">
    <property type="protein sequence ID" value="ERM95182.1"/>
    <property type="molecule type" value="Genomic_DNA"/>
</dbReference>
<dbReference type="HOGENOM" id="CLU_1973475_0_0_1"/>
<keyword evidence="3" id="KW-1185">Reference proteome</keyword>
<dbReference type="AlphaFoldDB" id="W1NHD9"/>
<protein>
    <submittedName>
        <fullName evidence="2">Uncharacterized protein</fullName>
    </submittedName>
</protein>
<feature type="compositionally biased region" description="Low complexity" evidence="1">
    <location>
        <begin position="84"/>
        <end position="99"/>
    </location>
</feature>
<organism evidence="2 3">
    <name type="scientific">Amborella trichopoda</name>
    <dbReference type="NCBI Taxonomy" id="13333"/>
    <lineage>
        <taxon>Eukaryota</taxon>
        <taxon>Viridiplantae</taxon>
        <taxon>Streptophyta</taxon>
        <taxon>Embryophyta</taxon>
        <taxon>Tracheophyta</taxon>
        <taxon>Spermatophyta</taxon>
        <taxon>Magnoliopsida</taxon>
        <taxon>Amborellales</taxon>
        <taxon>Amborellaceae</taxon>
        <taxon>Amborella</taxon>
    </lineage>
</organism>
<evidence type="ECO:0000313" key="3">
    <source>
        <dbReference type="Proteomes" id="UP000017836"/>
    </source>
</evidence>
<sequence>MPPIPGDVPGVTYVLEGAPSVPGADVPVPRADVPGRRTYLREHPTWAPCTQGGCTGADGANVPEEAPLVPEHGCTRAAYIPEGASPRSRCTRTRTCARTGRPRGDVPRQAPGAHVPGQAPRVHAPGG</sequence>